<evidence type="ECO:0000313" key="3">
    <source>
        <dbReference type="Proteomes" id="UP000579250"/>
    </source>
</evidence>
<dbReference type="RefSeq" id="WP_067635000.1">
    <property type="nucleotide sequence ID" value="NZ_JAAXPI010000039.1"/>
</dbReference>
<feature type="transmembrane region" description="Helical" evidence="1">
    <location>
        <begin position="568"/>
        <end position="593"/>
    </location>
</feature>
<proteinExistence type="predicted"/>
<dbReference type="AlphaFoldDB" id="A0A846Z8F5"/>
<keyword evidence="3" id="KW-1185">Reference proteome</keyword>
<dbReference type="SUPFAM" id="SSF52540">
    <property type="entry name" value="P-loop containing nucleoside triphosphate hydrolases"/>
    <property type="match status" value="1"/>
</dbReference>
<feature type="transmembrane region" description="Helical" evidence="1">
    <location>
        <begin position="467"/>
        <end position="487"/>
    </location>
</feature>
<dbReference type="Proteomes" id="UP000579250">
    <property type="component" value="Unassembled WGS sequence"/>
</dbReference>
<evidence type="ECO:0000256" key="1">
    <source>
        <dbReference type="SAM" id="Phobius"/>
    </source>
</evidence>
<evidence type="ECO:0000313" key="2">
    <source>
        <dbReference type="EMBL" id="NKZ06683.1"/>
    </source>
</evidence>
<gene>
    <name evidence="2" type="ORF">HGB48_23505</name>
</gene>
<name>A0A846Z8F5_9ACTN</name>
<protein>
    <recommendedName>
        <fullName evidence="4">NACHT domain-containing protein</fullName>
    </recommendedName>
</protein>
<keyword evidence="1" id="KW-1133">Transmembrane helix</keyword>
<evidence type="ECO:0008006" key="4">
    <source>
        <dbReference type="Google" id="ProtNLM"/>
    </source>
</evidence>
<sequence>MAMSQRVEHSEIRGPLYQHQEIHIAGGTPLDHAVRRLAASVDARVLQETGQRSLWTSSPLVVRVRSTERPVQARESALLNLEGDSAGLAGIFRDLPHRQLAIIGEQGAGKTVQALLLTRELLPKPVQEADGPVPVFLSLASWHPDIPLMTWMAARIQQDHPDVGESRAQGRETALRLIRQRRIVPVLDGLDEVRAGSLGEVIEGIGAAFDDRAPFVVTCRREEYVAAVEASGAPLARAAVVEIDSVKVEDAIRYLSSAFTDDTRWRPLFQRLRDDPDGPVAHALSTPLMLFLARTAYKRPTTNPDELLAHSDVQSVEEHLLDAYIPATYARHLGLPYSEYQAKRWLGTLARSPREVHWWHFHSPIADFAAGLLFGLGTGWILHLMWNTAAAIGGTLFVLASVALTSRALREGKEIVITERETADPRSHLRRYRMLAVFVAAVAGIAGWVGLSAWIGGAAGADSVTTMTYALVYGSFAAAATLISTAWGRYMAARLWLAVRGLLPFHLLRFIEDAHSRGVLRKPGVFYEFRHVRLQERLRAGNSLLLQDHPYEVVKPETSRLQIAKAQLYVPVIRLVAHLAVIFITALVLGATFKGGPLEYETGKAPTRYDVHFQVGGGVDADFTPIPAWGWTMPPSSAVTSTFSVPPHRLGWPYRRLDGAIKVKNCEAASIIMSITANASRRPHTHVLNTGRGTSFSTLGWKLPNDLNRLTVTFRRIDHAPCTAHIEWLDPALYADQLFGIRSHFD</sequence>
<feature type="transmembrane region" description="Helical" evidence="1">
    <location>
        <begin position="388"/>
        <end position="405"/>
    </location>
</feature>
<accession>A0A846Z8F5</accession>
<reference evidence="2 3" key="1">
    <citation type="submission" date="2020-04" db="EMBL/GenBank/DDBJ databases">
        <title>MicrobeNet Type strains.</title>
        <authorList>
            <person name="Nicholson A.C."/>
        </authorList>
    </citation>
    <scope>NUCLEOTIDE SEQUENCE [LARGE SCALE GENOMIC DNA]</scope>
    <source>
        <strain evidence="2 3">ATCC BAA-277</strain>
    </source>
</reference>
<keyword evidence="1" id="KW-0472">Membrane</keyword>
<keyword evidence="1" id="KW-0812">Transmembrane</keyword>
<organism evidence="2 3">
    <name type="scientific">Actinomadura latina</name>
    <dbReference type="NCBI Taxonomy" id="163603"/>
    <lineage>
        <taxon>Bacteria</taxon>
        <taxon>Bacillati</taxon>
        <taxon>Actinomycetota</taxon>
        <taxon>Actinomycetes</taxon>
        <taxon>Streptosporangiales</taxon>
        <taxon>Thermomonosporaceae</taxon>
        <taxon>Actinomadura</taxon>
    </lineage>
</organism>
<dbReference type="EMBL" id="JAAXPI010000039">
    <property type="protein sequence ID" value="NKZ06683.1"/>
    <property type="molecule type" value="Genomic_DNA"/>
</dbReference>
<feature type="transmembrane region" description="Helical" evidence="1">
    <location>
        <begin position="435"/>
        <end position="455"/>
    </location>
</feature>
<dbReference type="Gene3D" id="3.40.50.300">
    <property type="entry name" value="P-loop containing nucleotide triphosphate hydrolases"/>
    <property type="match status" value="1"/>
</dbReference>
<dbReference type="InterPro" id="IPR027417">
    <property type="entry name" value="P-loop_NTPase"/>
</dbReference>
<comment type="caution">
    <text evidence="2">The sequence shown here is derived from an EMBL/GenBank/DDBJ whole genome shotgun (WGS) entry which is preliminary data.</text>
</comment>